<protein>
    <recommendedName>
        <fullName evidence="3">NYN domain-containing protein</fullName>
    </recommendedName>
</protein>
<name>A0A8J3FBM9_9BACI</name>
<dbReference type="PANTHER" id="PTHR34547:SF1">
    <property type="entry name" value="YACP-LIKE NYN DOMAIN PROTEIN"/>
    <property type="match status" value="1"/>
</dbReference>
<dbReference type="PANTHER" id="PTHR34547">
    <property type="entry name" value="YACP-LIKE NYN DOMAIN PROTEIN"/>
    <property type="match status" value="1"/>
</dbReference>
<organism evidence="1 2">
    <name type="scientific">Calditerricola satsumensis</name>
    <dbReference type="NCBI Taxonomy" id="373054"/>
    <lineage>
        <taxon>Bacteria</taxon>
        <taxon>Bacillati</taxon>
        <taxon>Bacillota</taxon>
        <taxon>Bacilli</taxon>
        <taxon>Bacillales</taxon>
        <taxon>Bacillaceae</taxon>
        <taxon>Calditerricola</taxon>
    </lineage>
</organism>
<evidence type="ECO:0000313" key="2">
    <source>
        <dbReference type="Proteomes" id="UP000637720"/>
    </source>
</evidence>
<reference evidence="1" key="1">
    <citation type="journal article" date="2014" name="Int. J. Syst. Evol. Microbiol.">
        <title>Complete genome sequence of Corynebacterium casei LMG S-19264T (=DSM 44701T), isolated from a smear-ripened cheese.</title>
        <authorList>
            <consortium name="US DOE Joint Genome Institute (JGI-PGF)"/>
            <person name="Walter F."/>
            <person name="Albersmeier A."/>
            <person name="Kalinowski J."/>
            <person name="Ruckert C."/>
        </authorList>
    </citation>
    <scope>NUCLEOTIDE SEQUENCE</scope>
    <source>
        <strain evidence="1">JCM 14719</strain>
    </source>
</reference>
<evidence type="ECO:0008006" key="3">
    <source>
        <dbReference type="Google" id="ProtNLM"/>
    </source>
</evidence>
<keyword evidence="2" id="KW-1185">Reference proteome</keyword>
<dbReference type="SUPFAM" id="SSF53807">
    <property type="entry name" value="Helical backbone' metal receptor"/>
    <property type="match status" value="1"/>
</dbReference>
<proteinExistence type="predicted"/>
<sequence length="179" mass="19729">MGLVMEEVLIVDGYNVIGAAARRASEPLGAAALEEARQALVDALADYQAVTGRRVIVVFDAHRTAGPAVTTREHGVIVTYTAHGETADERIERLVGEWLSPQRRVYVATSDAVEQWVVFARGALRLPARELLHELAGVRRDVAARMETLSPPRTSLGDRMPEEIAERFEKWRRNGDSAS</sequence>
<dbReference type="Proteomes" id="UP000637720">
    <property type="component" value="Unassembled WGS sequence"/>
</dbReference>
<dbReference type="Pfam" id="PF05991">
    <property type="entry name" value="NYN_YacP"/>
    <property type="match status" value="1"/>
</dbReference>
<dbReference type="CDD" id="cd10912">
    <property type="entry name" value="PIN_YacP-like"/>
    <property type="match status" value="1"/>
</dbReference>
<accession>A0A8J3FBM9</accession>
<dbReference type="EMBL" id="BMOF01000046">
    <property type="protein sequence ID" value="GGK05464.1"/>
    <property type="molecule type" value="Genomic_DNA"/>
</dbReference>
<evidence type="ECO:0000313" key="1">
    <source>
        <dbReference type="EMBL" id="GGK05464.1"/>
    </source>
</evidence>
<gene>
    <name evidence="1" type="primary">yacP</name>
    <name evidence="1" type="ORF">GCM10007043_19380</name>
</gene>
<dbReference type="InterPro" id="IPR010298">
    <property type="entry name" value="YacP-like"/>
</dbReference>
<dbReference type="AlphaFoldDB" id="A0A8J3FBM9"/>
<comment type="caution">
    <text evidence="1">The sequence shown here is derived from an EMBL/GenBank/DDBJ whole genome shotgun (WGS) entry which is preliminary data.</text>
</comment>
<dbReference type="RefSeq" id="WP_229725829.1">
    <property type="nucleotide sequence ID" value="NZ_BMOF01000046.1"/>
</dbReference>
<reference evidence="1" key="2">
    <citation type="submission" date="2020-09" db="EMBL/GenBank/DDBJ databases">
        <authorList>
            <person name="Sun Q."/>
            <person name="Ohkuma M."/>
        </authorList>
    </citation>
    <scope>NUCLEOTIDE SEQUENCE</scope>
    <source>
        <strain evidence="1">JCM 14719</strain>
    </source>
</reference>